<dbReference type="Proteomes" id="UP001177021">
    <property type="component" value="Unassembled WGS sequence"/>
</dbReference>
<keyword evidence="2" id="KW-1185">Reference proteome</keyword>
<accession>A0ACB0JH05</accession>
<comment type="caution">
    <text evidence="1">The sequence shown here is derived from an EMBL/GenBank/DDBJ whole genome shotgun (WGS) entry which is preliminary data.</text>
</comment>
<organism evidence="1 2">
    <name type="scientific">Trifolium pratense</name>
    <name type="common">Red clover</name>
    <dbReference type="NCBI Taxonomy" id="57577"/>
    <lineage>
        <taxon>Eukaryota</taxon>
        <taxon>Viridiplantae</taxon>
        <taxon>Streptophyta</taxon>
        <taxon>Embryophyta</taxon>
        <taxon>Tracheophyta</taxon>
        <taxon>Spermatophyta</taxon>
        <taxon>Magnoliopsida</taxon>
        <taxon>eudicotyledons</taxon>
        <taxon>Gunneridae</taxon>
        <taxon>Pentapetalae</taxon>
        <taxon>rosids</taxon>
        <taxon>fabids</taxon>
        <taxon>Fabales</taxon>
        <taxon>Fabaceae</taxon>
        <taxon>Papilionoideae</taxon>
        <taxon>50 kb inversion clade</taxon>
        <taxon>NPAAA clade</taxon>
        <taxon>Hologalegina</taxon>
        <taxon>IRL clade</taxon>
        <taxon>Trifolieae</taxon>
        <taxon>Trifolium</taxon>
    </lineage>
</organism>
<reference evidence="1" key="1">
    <citation type="submission" date="2023-10" db="EMBL/GenBank/DDBJ databases">
        <authorList>
            <person name="Rodriguez Cubillos JULIANA M."/>
            <person name="De Vega J."/>
        </authorList>
    </citation>
    <scope>NUCLEOTIDE SEQUENCE</scope>
</reference>
<evidence type="ECO:0000313" key="1">
    <source>
        <dbReference type="EMBL" id="CAJ2644384.1"/>
    </source>
</evidence>
<proteinExistence type="predicted"/>
<name>A0ACB0JH05_TRIPR</name>
<sequence>MAGGILPVDSTPISAINIDGKLTLSIIITCIVAASGGLLYGYDLGVSGGVTTMVPFLEKFFPDILRKAANTQVNMYCVYDSQVLTLFTSSLYLAGLVSSLAASKVTAAYGRRNVIIIGGILFLAGGAINGGAENIPMLILGRVLLGFGVGFTNQAAPLYLSETAPPKWRGSFSTGFQFFLGIGVVAAGCINFATSKHTWGWRVSLGLAVVPALVMTIGSFLITDTPNSLVERGKIEQARKALHKIRGSSIDIEPELEELIKFTQVAKSVKQEPFKTILKREYRPHLVMAFAIPFFQQLTGINIVAFYSPNLFQSIGLGHDGALISSIILGSVSLTSNLISAGIVDRFGRRILFITGGAVMLVNLIAVAIVLAVVSGVDGSKDISKGNAILVLVLLCLYTAGFGWSWGPLTWLIPSEIFPVNIRTTGQSIAIAVQFIIIFVLSQTFLTMLCHFKFGAFVFYAFWVTVMTLFIIFFLPETKGIPLESMYTIWGKHWFWCRFVKGEDGQQNHP</sequence>
<gene>
    <name evidence="1" type="ORF">MILVUS5_LOCUS13429</name>
</gene>
<protein>
    <submittedName>
        <fullName evidence="1">Uncharacterized protein</fullName>
    </submittedName>
</protein>
<evidence type="ECO:0000313" key="2">
    <source>
        <dbReference type="Proteomes" id="UP001177021"/>
    </source>
</evidence>
<dbReference type="EMBL" id="CASHSV030000034">
    <property type="protein sequence ID" value="CAJ2644384.1"/>
    <property type="molecule type" value="Genomic_DNA"/>
</dbReference>